<evidence type="ECO:0000313" key="2">
    <source>
        <dbReference type="EMBL" id="KJV72115.1"/>
    </source>
</evidence>
<dbReference type="AlphaFoldDB" id="A0A0F3NRZ4"/>
<sequence length="41" mass="4833">MKTTSLYENHVQWMYQDRTVIISVLAHLVKTKNSELLQIPC</sequence>
<proteinExistence type="predicted"/>
<name>A0A0F3NRZ4_ORITS</name>
<comment type="caution">
    <text evidence="1">The sequence shown here is derived from an EMBL/GenBank/DDBJ whole genome shotgun (WGS) entry which is preliminary data.</text>
</comment>
<evidence type="ECO:0000313" key="3">
    <source>
        <dbReference type="Proteomes" id="UP000033671"/>
    </source>
</evidence>
<dbReference type="Proteomes" id="UP000033671">
    <property type="component" value="Unassembled WGS sequence"/>
</dbReference>
<gene>
    <name evidence="2" type="ORF">OTSTA716_2044</name>
    <name evidence="1" type="ORF">OTSTA716_2459</name>
</gene>
<reference evidence="1 3" key="1">
    <citation type="submission" date="2015-01" db="EMBL/GenBank/DDBJ databases">
        <title>Genome Sequencing of Rickettsiales.</title>
        <authorList>
            <person name="Daugherty S.C."/>
            <person name="Su Q."/>
            <person name="Abolude K."/>
            <person name="Beier-Sexton M."/>
            <person name="Carlyon J.A."/>
            <person name="Carter R."/>
            <person name="Day N.P."/>
            <person name="Dumler S.J."/>
            <person name="Dyachenko V."/>
            <person name="Godinez A."/>
            <person name="Kurtti T.J."/>
            <person name="Lichay M."/>
            <person name="Mullins K.E."/>
            <person name="Ott S."/>
            <person name="Pappas-Brown V."/>
            <person name="Paris D.H."/>
            <person name="Patel P."/>
            <person name="Richards A.L."/>
            <person name="Sadzewicz L."/>
            <person name="Sears K."/>
            <person name="Seidman D."/>
            <person name="Sengamalay N."/>
            <person name="Stenos J."/>
            <person name="Tallon L.J."/>
            <person name="Vincent G."/>
            <person name="Fraser C.M."/>
            <person name="Munderloh U."/>
            <person name="Dunning-Hotopp J.C."/>
        </authorList>
    </citation>
    <scope>NUCLEOTIDE SEQUENCE [LARGE SCALE GENOMIC DNA]</scope>
    <source>
        <strain evidence="1 3">TA716</strain>
    </source>
</reference>
<protein>
    <submittedName>
        <fullName evidence="1">Uncharacterized protein</fullName>
    </submittedName>
</protein>
<dbReference type="EMBL" id="LAOA01000168">
    <property type="protein sequence ID" value="KJV70808.1"/>
    <property type="molecule type" value="Genomic_DNA"/>
</dbReference>
<dbReference type="PATRIC" id="fig|1359175.3.peg.304"/>
<evidence type="ECO:0000313" key="1">
    <source>
        <dbReference type="EMBL" id="KJV70808.1"/>
    </source>
</evidence>
<accession>A0A0F3NRZ4</accession>
<organism evidence="1 3">
    <name type="scientific">Orientia tsutsugamushi str. TA716</name>
    <dbReference type="NCBI Taxonomy" id="1359175"/>
    <lineage>
        <taxon>Bacteria</taxon>
        <taxon>Pseudomonadati</taxon>
        <taxon>Pseudomonadota</taxon>
        <taxon>Alphaproteobacteria</taxon>
        <taxon>Rickettsiales</taxon>
        <taxon>Rickettsiaceae</taxon>
        <taxon>Rickettsieae</taxon>
        <taxon>Orientia</taxon>
    </lineage>
</organism>
<dbReference type="EMBL" id="LAOA01000119">
    <property type="protein sequence ID" value="KJV72115.1"/>
    <property type="molecule type" value="Genomic_DNA"/>
</dbReference>